<keyword evidence="3" id="KW-1185">Reference proteome</keyword>
<gene>
    <name evidence="2" type="ORF">Ato02nite_000090</name>
</gene>
<evidence type="ECO:0000313" key="3">
    <source>
        <dbReference type="Proteomes" id="UP000677082"/>
    </source>
</evidence>
<dbReference type="AlphaFoldDB" id="A0A919T579"/>
<accession>A0A919T579</accession>
<keyword evidence="1" id="KW-0472">Membrane</keyword>
<name>A0A919T579_9ACTN</name>
<protein>
    <submittedName>
        <fullName evidence="2">Uncharacterized protein</fullName>
    </submittedName>
</protein>
<keyword evidence="1" id="KW-1133">Transmembrane helix</keyword>
<evidence type="ECO:0000256" key="1">
    <source>
        <dbReference type="SAM" id="Phobius"/>
    </source>
</evidence>
<dbReference type="RefSeq" id="WP_213004209.1">
    <property type="nucleotide sequence ID" value="NZ_BOQN01000001.1"/>
</dbReference>
<dbReference type="Proteomes" id="UP000677082">
    <property type="component" value="Unassembled WGS sequence"/>
</dbReference>
<organism evidence="2 3">
    <name type="scientific">Paractinoplanes toevensis</name>
    <dbReference type="NCBI Taxonomy" id="571911"/>
    <lineage>
        <taxon>Bacteria</taxon>
        <taxon>Bacillati</taxon>
        <taxon>Actinomycetota</taxon>
        <taxon>Actinomycetes</taxon>
        <taxon>Micromonosporales</taxon>
        <taxon>Micromonosporaceae</taxon>
        <taxon>Paractinoplanes</taxon>
    </lineage>
</organism>
<proteinExistence type="predicted"/>
<sequence>MTDKLETLFQDLRTRTLNEIVPPGASKVRATVRRRRGVAVSAGAGVTVAVILVGAGVGLYPGDGGSYVAGDPGATPSGSDWPPVMPDPTGPEYDRAQTAGELLADRDKTPTSINATQGVVIADYENHMNDMPADTYAFRFYCVGSGTVVVVVKQGDSGDTVLGQGAATCADNGPVPLQLTIRQPVYGYLRIFAAGDAQSNDRAGFAFEFLSTTGKTGFGPSGPPYTLSTSAGG</sequence>
<feature type="transmembrane region" description="Helical" evidence="1">
    <location>
        <begin position="37"/>
        <end position="60"/>
    </location>
</feature>
<dbReference type="EMBL" id="BOQN01000001">
    <property type="protein sequence ID" value="GIM88216.1"/>
    <property type="molecule type" value="Genomic_DNA"/>
</dbReference>
<evidence type="ECO:0000313" key="2">
    <source>
        <dbReference type="EMBL" id="GIM88216.1"/>
    </source>
</evidence>
<comment type="caution">
    <text evidence="2">The sequence shown here is derived from an EMBL/GenBank/DDBJ whole genome shotgun (WGS) entry which is preliminary data.</text>
</comment>
<keyword evidence="1" id="KW-0812">Transmembrane</keyword>
<reference evidence="2 3" key="1">
    <citation type="submission" date="2021-03" db="EMBL/GenBank/DDBJ databases">
        <title>Whole genome shotgun sequence of Actinoplanes toevensis NBRC 105298.</title>
        <authorList>
            <person name="Komaki H."/>
            <person name="Tamura T."/>
        </authorList>
    </citation>
    <scope>NUCLEOTIDE SEQUENCE [LARGE SCALE GENOMIC DNA]</scope>
    <source>
        <strain evidence="2 3">NBRC 105298</strain>
    </source>
</reference>